<dbReference type="InterPro" id="IPR016187">
    <property type="entry name" value="CTDL_fold"/>
</dbReference>
<dbReference type="PROSITE" id="PS50041">
    <property type="entry name" value="C_TYPE_LECTIN_2"/>
    <property type="match status" value="1"/>
</dbReference>
<name>A0ABQ9FIM9_TEGGR</name>
<sequence>MSPHIAGLTQPIAAYILYTVLFLDAECPAYFTPSGSKCYQAYTDTKSWADAVTYCKIGGGTLAKIDSEDDQSIITDIIEATQDGTKTINLTTGNDYKYHYLHDQGLDITGQTSIVFQVMNCNDAHVALSQTKGDDAHNTYEIVLGGWGNTQSVRNEISSMVIRDCKQCHNFATAHTNHFDSCQTYRTFWISWANGVIKVGRESLVGHNMFMSWRDPTPHPVNYIAFATGWGAVGKWKWCFPVILRRFGNLRHGAIRSAQKFIGSVLPGLFWIGGTNSGSSTNWHWSPSNTNFGFTNWAVNKPFNGAASHCVLADSNNYGLWSNDDCNAKMNYVCQVPSFNG</sequence>
<evidence type="ECO:0000313" key="5">
    <source>
        <dbReference type="Proteomes" id="UP001217089"/>
    </source>
</evidence>
<evidence type="ECO:0000256" key="1">
    <source>
        <dbReference type="ARBA" id="ARBA00023157"/>
    </source>
</evidence>
<proteinExistence type="predicted"/>
<dbReference type="InterPro" id="IPR018378">
    <property type="entry name" value="C-type_lectin_CS"/>
</dbReference>
<dbReference type="PROSITE" id="PS00615">
    <property type="entry name" value="C_TYPE_LECTIN_1"/>
    <property type="match status" value="1"/>
</dbReference>
<comment type="caution">
    <text evidence="4">The sequence shown here is derived from an EMBL/GenBank/DDBJ whole genome shotgun (WGS) entry which is preliminary data.</text>
</comment>
<dbReference type="EMBL" id="JARBDR010000246">
    <property type="protein sequence ID" value="KAJ8317129.1"/>
    <property type="molecule type" value="Genomic_DNA"/>
</dbReference>
<dbReference type="InterPro" id="IPR016186">
    <property type="entry name" value="C-type_lectin-like/link_sf"/>
</dbReference>
<keyword evidence="5" id="KW-1185">Reference proteome</keyword>
<evidence type="ECO:0000313" key="4">
    <source>
        <dbReference type="EMBL" id="KAJ8317129.1"/>
    </source>
</evidence>
<keyword evidence="1" id="KW-1015">Disulfide bond</keyword>
<dbReference type="PANTHER" id="PTHR36695:SF12">
    <property type="entry name" value="AGAP008648-PA"/>
    <property type="match status" value="1"/>
</dbReference>
<dbReference type="SUPFAM" id="SSF56436">
    <property type="entry name" value="C-type lectin-like"/>
    <property type="match status" value="1"/>
</dbReference>
<protein>
    <recommendedName>
        <fullName evidence="3">C-type lectin domain-containing protein</fullName>
    </recommendedName>
</protein>
<organism evidence="4 5">
    <name type="scientific">Tegillarca granosa</name>
    <name type="common">Malaysian cockle</name>
    <name type="synonym">Anadara granosa</name>
    <dbReference type="NCBI Taxonomy" id="220873"/>
    <lineage>
        <taxon>Eukaryota</taxon>
        <taxon>Metazoa</taxon>
        <taxon>Spiralia</taxon>
        <taxon>Lophotrochozoa</taxon>
        <taxon>Mollusca</taxon>
        <taxon>Bivalvia</taxon>
        <taxon>Autobranchia</taxon>
        <taxon>Pteriomorphia</taxon>
        <taxon>Arcoida</taxon>
        <taxon>Arcoidea</taxon>
        <taxon>Arcidae</taxon>
        <taxon>Tegillarca</taxon>
    </lineage>
</organism>
<feature type="chain" id="PRO_5045594695" description="C-type lectin domain-containing protein" evidence="2">
    <location>
        <begin position="26"/>
        <end position="341"/>
    </location>
</feature>
<dbReference type="Proteomes" id="UP001217089">
    <property type="component" value="Unassembled WGS sequence"/>
</dbReference>
<feature type="signal peptide" evidence="2">
    <location>
        <begin position="1"/>
        <end position="25"/>
    </location>
</feature>
<dbReference type="Pfam" id="PF00059">
    <property type="entry name" value="Lectin_C"/>
    <property type="match status" value="1"/>
</dbReference>
<dbReference type="InterPro" id="IPR001304">
    <property type="entry name" value="C-type_lectin-like"/>
</dbReference>
<reference evidence="4 5" key="1">
    <citation type="submission" date="2022-12" db="EMBL/GenBank/DDBJ databases">
        <title>Chromosome-level genome of Tegillarca granosa.</title>
        <authorList>
            <person name="Kim J."/>
        </authorList>
    </citation>
    <scope>NUCLEOTIDE SEQUENCE [LARGE SCALE GENOMIC DNA]</scope>
    <source>
        <strain evidence="4">Teg-2019</strain>
        <tissue evidence="4">Adductor muscle</tissue>
    </source>
</reference>
<dbReference type="CDD" id="cd00037">
    <property type="entry name" value="CLECT"/>
    <property type="match status" value="2"/>
</dbReference>
<gene>
    <name evidence="4" type="ORF">KUTeg_005033</name>
</gene>
<keyword evidence="2" id="KW-0732">Signal</keyword>
<dbReference type="Pfam" id="PF12248">
    <property type="entry name" value="Methyltransf_FA"/>
    <property type="match status" value="1"/>
</dbReference>
<dbReference type="PANTHER" id="PTHR36695">
    <property type="entry name" value="AGAP008648-PA"/>
    <property type="match status" value="1"/>
</dbReference>
<dbReference type="InterPro" id="IPR022041">
    <property type="entry name" value="Methyltransf_FA"/>
</dbReference>
<accession>A0ABQ9FIM9</accession>
<feature type="domain" description="C-type lectin" evidence="3">
    <location>
        <begin position="254"/>
        <end position="335"/>
    </location>
</feature>
<evidence type="ECO:0000259" key="3">
    <source>
        <dbReference type="PROSITE" id="PS50041"/>
    </source>
</evidence>
<dbReference type="Gene3D" id="3.10.100.10">
    <property type="entry name" value="Mannose-Binding Protein A, subunit A"/>
    <property type="match status" value="2"/>
</dbReference>
<evidence type="ECO:0000256" key="2">
    <source>
        <dbReference type="SAM" id="SignalP"/>
    </source>
</evidence>
<dbReference type="SMART" id="SM00034">
    <property type="entry name" value="CLECT"/>
    <property type="match status" value="1"/>
</dbReference>